<dbReference type="PANTHER" id="PTHR32278:SF135">
    <property type="entry name" value="F-BOX PROTEIN PP2-B12"/>
    <property type="match status" value="1"/>
</dbReference>
<keyword evidence="2" id="KW-1185">Reference proteome</keyword>
<evidence type="ECO:0000313" key="1">
    <source>
        <dbReference type="EMBL" id="KAC9346120.1"/>
    </source>
</evidence>
<dbReference type="AlphaFoldDB" id="A0A5N6L7L1"/>
<protein>
    <submittedName>
        <fullName evidence="1">Uncharacterized protein</fullName>
    </submittedName>
</protein>
<dbReference type="Pfam" id="PF14299">
    <property type="entry name" value="PP2"/>
    <property type="match status" value="2"/>
</dbReference>
<sequence length="426" mass="49367">MEWKARLFYYEKLSKSLEPPLNYSSIVELWKLMSKGVLLNGGKTWFSLNKKGEHCEMTSITECLDSHTFEIKSYDPSRFGVIAHFSKNEIFKAHVKTQFLSPGVTYTVNLVFELTTIVNLTDCHPISLKYKLQGETETLNPYLSYMREDGWYMAELYQFTSDERVVDLEILFDVFDDIYVDGIEFWPLEKSVMKHKDENQPISDSDANWKENLPADYEDIMKWSIDSVQWTTKKEAYSIIRNGFLIDDGQKWFSIDKNGKKCHMLSATDVCIDENIYTMPCPESRFGEAIGCHSGGFIIRSKIKSQLVSSQTTYASYLVYKLPKNQSGFEAPLFVNDEDWGTYIYLASPQTPVIRPKDEQNTYNPLDKQMKGFPLQRSDGWMEVQIWEFRTAATTTEMSHIRLALITRNINNLRGLIIQGIEIRPI</sequence>
<dbReference type="EMBL" id="SZYD01002613">
    <property type="protein sequence ID" value="KAC9346120.1"/>
    <property type="molecule type" value="Genomic_DNA"/>
</dbReference>
<name>A0A5N6L7L1_9ASTR</name>
<dbReference type="OrthoDB" id="1698672at2759"/>
<reference evidence="1 2" key="1">
    <citation type="submission" date="2019-05" db="EMBL/GenBank/DDBJ databases">
        <title>Mikania micrantha, genome provides insights into the molecular mechanism of rapid growth.</title>
        <authorList>
            <person name="Liu B."/>
        </authorList>
    </citation>
    <scope>NUCLEOTIDE SEQUENCE [LARGE SCALE GENOMIC DNA]</scope>
    <source>
        <strain evidence="1">NLD-2019</strain>
        <tissue evidence="1">Leaf</tissue>
    </source>
</reference>
<organism evidence="1 2">
    <name type="scientific">Mikania micrantha</name>
    <name type="common">bitter vine</name>
    <dbReference type="NCBI Taxonomy" id="192012"/>
    <lineage>
        <taxon>Eukaryota</taxon>
        <taxon>Viridiplantae</taxon>
        <taxon>Streptophyta</taxon>
        <taxon>Embryophyta</taxon>
        <taxon>Tracheophyta</taxon>
        <taxon>Spermatophyta</taxon>
        <taxon>Magnoliopsida</taxon>
        <taxon>eudicotyledons</taxon>
        <taxon>Gunneridae</taxon>
        <taxon>Pentapetalae</taxon>
        <taxon>asterids</taxon>
        <taxon>campanulids</taxon>
        <taxon>Asterales</taxon>
        <taxon>Asteraceae</taxon>
        <taxon>Asteroideae</taxon>
        <taxon>Heliantheae alliance</taxon>
        <taxon>Eupatorieae</taxon>
        <taxon>Mikania</taxon>
    </lineage>
</organism>
<proteinExistence type="predicted"/>
<dbReference type="PANTHER" id="PTHR32278">
    <property type="entry name" value="F-BOX DOMAIN-CONTAINING PROTEIN"/>
    <property type="match status" value="1"/>
</dbReference>
<dbReference type="InterPro" id="IPR025886">
    <property type="entry name" value="PP2-like"/>
</dbReference>
<accession>A0A5N6L7L1</accession>
<dbReference type="Proteomes" id="UP000326396">
    <property type="component" value="Unassembled WGS sequence"/>
</dbReference>
<evidence type="ECO:0000313" key="2">
    <source>
        <dbReference type="Proteomes" id="UP000326396"/>
    </source>
</evidence>
<gene>
    <name evidence="1" type="ORF">E3N88_45955</name>
</gene>
<comment type="caution">
    <text evidence="1">The sequence shown here is derived from an EMBL/GenBank/DDBJ whole genome shotgun (WGS) entry which is preliminary data.</text>
</comment>